<dbReference type="RefSeq" id="YP_007006163.1">
    <property type="nucleotide sequence ID" value="NC_019516.2"/>
</dbReference>
<proteinExistence type="predicted"/>
<dbReference type="KEGG" id="vg:14013956"/>
<evidence type="ECO:0000313" key="2">
    <source>
        <dbReference type="Proteomes" id="UP000007178"/>
    </source>
</evidence>
<keyword evidence="2" id="KW-1185">Reference proteome</keyword>
<dbReference type="InterPro" id="IPR046285">
    <property type="entry name" value="DUF6322"/>
</dbReference>
<organism evidence="1 2">
    <name type="scientific">Cyanophage S-TIM5</name>
    <dbReference type="NCBI Taxonomy" id="1137745"/>
    <lineage>
        <taxon>Viruses</taxon>
        <taxon>Duplodnaviria</taxon>
        <taxon>Heunggongvirae</taxon>
        <taxon>Uroviricota</taxon>
        <taxon>Caudoviricetes</taxon>
        <taxon>Aurunvirus</taxon>
        <taxon>Aurunvirus STIM5</taxon>
    </lineage>
</organism>
<dbReference type="GeneID" id="14013956"/>
<dbReference type="OrthoDB" id="17937at10239"/>
<sequence length="150" mass="15967">MDRLHEAIGLGLVLGIIHGLTASVGAVPVVPNFSQGSMTSHTETTSKIVETINSIDYNTGYTYSVTGSNIKNSGESMTPPTAQITGNANGISATWTGLDLSKKPNWVQKDPGASFQFTESYLGPGLQNQTIIQRTTEIQSITDTTSIFTQ</sequence>
<dbReference type="Pfam" id="PF19847">
    <property type="entry name" value="DUF6322"/>
    <property type="match status" value="1"/>
</dbReference>
<reference evidence="1 2" key="1">
    <citation type="journal article" date="2012" name="Proc. Natl. Acad. Sci. U.S.A.">
        <title>A novel lineage of myoviruses infecting cyanobacteria is widespread in the oceans.</title>
        <authorList>
            <person name="Sabehi G."/>
            <person name="Shaulov L."/>
            <person name="Silver D.H."/>
            <person name="Yanai I."/>
            <person name="Harel A."/>
            <person name="Lindell D."/>
        </authorList>
    </citation>
    <scope>NUCLEOTIDE SEQUENCE [LARGE SCALE GENOMIC DNA]</scope>
</reference>
<evidence type="ECO:0000313" key="1">
    <source>
        <dbReference type="EMBL" id="AEZ65748.1"/>
    </source>
</evidence>
<dbReference type="EMBL" id="JQ245707">
    <property type="protein sequence ID" value="AEZ65748.1"/>
    <property type="molecule type" value="Genomic_DNA"/>
</dbReference>
<protein>
    <submittedName>
        <fullName evidence="1">Uncharacterized protein</fullName>
    </submittedName>
</protein>
<dbReference type="Proteomes" id="UP000007178">
    <property type="component" value="Segment"/>
</dbReference>
<name>H6WG25_9CAUD</name>
<accession>H6WG25</accession>